<proteinExistence type="predicted"/>
<protein>
    <submittedName>
        <fullName evidence="2">Uncharacterized protein</fullName>
    </submittedName>
</protein>
<dbReference type="Proteomes" id="UP001472677">
    <property type="component" value="Unassembled WGS sequence"/>
</dbReference>
<comment type="caution">
    <text evidence="2">The sequence shown here is derived from an EMBL/GenBank/DDBJ whole genome shotgun (WGS) entry which is preliminary data.</text>
</comment>
<feature type="region of interest" description="Disordered" evidence="1">
    <location>
        <begin position="1"/>
        <end position="28"/>
    </location>
</feature>
<evidence type="ECO:0000313" key="2">
    <source>
        <dbReference type="EMBL" id="KAK8491135.1"/>
    </source>
</evidence>
<accession>A0ABR2ADX3</accession>
<gene>
    <name evidence="2" type="ORF">V6N12_047574</name>
</gene>
<evidence type="ECO:0000256" key="1">
    <source>
        <dbReference type="SAM" id="MobiDB-lite"/>
    </source>
</evidence>
<feature type="compositionally biased region" description="Low complexity" evidence="1">
    <location>
        <begin position="1"/>
        <end position="23"/>
    </location>
</feature>
<reference evidence="2 3" key="1">
    <citation type="journal article" date="2024" name="G3 (Bethesda)">
        <title>Genome assembly of Hibiscus sabdariffa L. provides insights into metabolisms of medicinal natural products.</title>
        <authorList>
            <person name="Kim T."/>
        </authorList>
    </citation>
    <scope>NUCLEOTIDE SEQUENCE [LARGE SCALE GENOMIC DNA]</scope>
    <source>
        <strain evidence="2">TK-2024</strain>
        <tissue evidence="2">Old leaves</tissue>
    </source>
</reference>
<organism evidence="2 3">
    <name type="scientific">Hibiscus sabdariffa</name>
    <name type="common">roselle</name>
    <dbReference type="NCBI Taxonomy" id="183260"/>
    <lineage>
        <taxon>Eukaryota</taxon>
        <taxon>Viridiplantae</taxon>
        <taxon>Streptophyta</taxon>
        <taxon>Embryophyta</taxon>
        <taxon>Tracheophyta</taxon>
        <taxon>Spermatophyta</taxon>
        <taxon>Magnoliopsida</taxon>
        <taxon>eudicotyledons</taxon>
        <taxon>Gunneridae</taxon>
        <taxon>Pentapetalae</taxon>
        <taxon>rosids</taxon>
        <taxon>malvids</taxon>
        <taxon>Malvales</taxon>
        <taxon>Malvaceae</taxon>
        <taxon>Malvoideae</taxon>
        <taxon>Hibiscus</taxon>
    </lineage>
</organism>
<evidence type="ECO:0000313" key="3">
    <source>
        <dbReference type="Proteomes" id="UP001472677"/>
    </source>
</evidence>
<name>A0ABR2ADX3_9ROSI</name>
<sequence>MSARSQSEYSSDSSSTSKRSLSSGKKDNNYDMVKVECNWYVEVGGGSCQGVGKGIAKKTWAGVLVDHRPTQSLAQTDSIPDFGPHSNITFSEKAVEANVECVELVGWDLELELVGQHAKKEIIQLEIVQSPTPIEDT</sequence>
<dbReference type="EMBL" id="JBBPBM010000800">
    <property type="protein sequence ID" value="KAK8491135.1"/>
    <property type="molecule type" value="Genomic_DNA"/>
</dbReference>
<keyword evidence="3" id="KW-1185">Reference proteome</keyword>